<dbReference type="Gene3D" id="3.40.50.300">
    <property type="entry name" value="P-loop containing nucleotide triphosphate hydrolases"/>
    <property type="match status" value="1"/>
</dbReference>
<dbReference type="AlphaFoldDB" id="A0A650EJN0"/>
<sequence length="298" mass="34238">MLYYNNEIREKFPKLLKYFENGIKDDNKNISHCLLFWGADIKSQCELALEVARILNCSQEASKDCDCLNCKWVKEQTHPAVKIYTRLDFKEGSDDEDSSKGKKNINISQAKSIISELSVTSDYHRVYIFCDRDEDGNLLPLNQVNFPEATSNALLKTFEEPPVNTTFIFLTKDRSDIISTVVSRAQSFFVPSVIEEGVNYDMVEDVISNYWTVARGDVLEFEKKLLGLIAENDSKDVLTQIQNYMLAVIKSNISDKKLFYRLTEDMKFVEDAKRQISLTPSMNLQTVVENLSFKLILQ</sequence>
<proteinExistence type="predicted"/>
<organism evidence="1">
    <name type="scientific">uncultured Candidatus Melainabacteria bacterium</name>
    <dbReference type="NCBI Taxonomy" id="2682970"/>
    <lineage>
        <taxon>Bacteria</taxon>
        <taxon>Bacillati</taxon>
        <taxon>Candidatus Melainabacteria</taxon>
        <taxon>environmental samples</taxon>
    </lineage>
</organism>
<dbReference type="InterPro" id="IPR027417">
    <property type="entry name" value="P-loop_NTPase"/>
</dbReference>
<dbReference type="SUPFAM" id="SSF52540">
    <property type="entry name" value="P-loop containing nucleoside triphosphate hydrolases"/>
    <property type="match status" value="1"/>
</dbReference>
<reference evidence="1" key="1">
    <citation type="journal article" date="2020" name="J. ISSAAS">
        <title>Lactobacilli and other gastrointestinal microbiota of Peromyscus leucopus, reservoir host for agents of Lyme disease and other zoonoses in North America.</title>
        <authorList>
            <person name="Milovic A."/>
            <person name="Bassam K."/>
            <person name="Shao H."/>
            <person name="Chatzistamou I."/>
            <person name="Tufts D.M."/>
            <person name="Diuk-Wasser M."/>
            <person name="Barbour A.G."/>
        </authorList>
    </citation>
    <scope>NUCLEOTIDE SEQUENCE</scope>
    <source>
        <strain evidence="1">LL20</strain>
    </source>
</reference>
<dbReference type="Pfam" id="PF13177">
    <property type="entry name" value="DNA_pol3_delta2"/>
    <property type="match status" value="1"/>
</dbReference>
<gene>
    <name evidence="1" type="ORF">Melaina855_2100</name>
</gene>
<evidence type="ECO:0000313" key="1">
    <source>
        <dbReference type="EMBL" id="QGT49823.1"/>
    </source>
</evidence>
<dbReference type="EMBL" id="MN577570">
    <property type="protein sequence ID" value="QGT49823.1"/>
    <property type="molecule type" value="Genomic_DNA"/>
</dbReference>
<protein>
    <recommendedName>
        <fullName evidence="2">DNA polymerase III subunit delta</fullName>
    </recommendedName>
</protein>
<accession>A0A650EJN0</accession>
<evidence type="ECO:0008006" key="2">
    <source>
        <dbReference type="Google" id="ProtNLM"/>
    </source>
</evidence>
<name>A0A650EJN0_9BACT</name>